<feature type="transmembrane region" description="Helical" evidence="2">
    <location>
        <begin position="176"/>
        <end position="194"/>
    </location>
</feature>
<dbReference type="RefSeq" id="WP_046428189.1">
    <property type="nucleotide sequence ID" value="NZ_JAUJRV010000010.1"/>
</dbReference>
<feature type="transmembrane region" description="Helical" evidence="2">
    <location>
        <begin position="305"/>
        <end position="331"/>
    </location>
</feature>
<name>A0AAW7T2U3_BURVI</name>
<proteinExistence type="predicted"/>
<organism evidence="3 4">
    <name type="scientific">Burkholderia vietnamiensis</name>
    <dbReference type="NCBI Taxonomy" id="60552"/>
    <lineage>
        <taxon>Bacteria</taxon>
        <taxon>Pseudomonadati</taxon>
        <taxon>Pseudomonadota</taxon>
        <taxon>Betaproteobacteria</taxon>
        <taxon>Burkholderiales</taxon>
        <taxon>Burkholderiaceae</taxon>
        <taxon>Burkholderia</taxon>
        <taxon>Burkholderia cepacia complex</taxon>
    </lineage>
</organism>
<dbReference type="Pfam" id="PF06779">
    <property type="entry name" value="MFS_4"/>
    <property type="match status" value="2"/>
</dbReference>
<dbReference type="AlphaFoldDB" id="A0AAW7T2U3"/>
<evidence type="ECO:0000256" key="1">
    <source>
        <dbReference type="SAM" id="MobiDB-lite"/>
    </source>
</evidence>
<feature type="transmembrane region" description="Helical" evidence="2">
    <location>
        <begin position="343"/>
        <end position="363"/>
    </location>
</feature>
<reference evidence="3" key="1">
    <citation type="submission" date="2023-07" db="EMBL/GenBank/DDBJ databases">
        <title>A collection of bacterial strains from the Burkholderia cepacia Research Laboratory and Repository.</title>
        <authorList>
            <person name="Lipuma J."/>
            <person name="Spilker T."/>
            <person name="Caverly L."/>
        </authorList>
    </citation>
    <scope>NUCLEOTIDE SEQUENCE</scope>
    <source>
        <strain evidence="3">AU44268</strain>
    </source>
</reference>
<dbReference type="EMBL" id="JAUJRV010000010">
    <property type="protein sequence ID" value="MDN7796231.1"/>
    <property type="molecule type" value="Genomic_DNA"/>
</dbReference>
<dbReference type="GO" id="GO:0005886">
    <property type="term" value="C:plasma membrane"/>
    <property type="evidence" value="ECO:0007669"/>
    <property type="project" value="TreeGrafter"/>
</dbReference>
<feature type="transmembrane region" description="Helical" evidence="2">
    <location>
        <begin position="426"/>
        <end position="447"/>
    </location>
</feature>
<accession>A0AAW7T2U3</accession>
<feature type="transmembrane region" description="Helical" evidence="2">
    <location>
        <begin position="93"/>
        <end position="111"/>
    </location>
</feature>
<dbReference type="InterPro" id="IPR036259">
    <property type="entry name" value="MFS_trans_sf"/>
</dbReference>
<keyword evidence="2" id="KW-0812">Transmembrane</keyword>
<evidence type="ECO:0000313" key="4">
    <source>
        <dbReference type="Proteomes" id="UP001171620"/>
    </source>
</evidence>
<feature type="region of interest" description="Disordered" evidence="1">
    <location>
        <begin position="277"/>
        <end position="299"/>
    </location>
</feature>
<feature type="transmembrane region" description="Helical" evidence="2">
    <location>
        <begin position="64"/>
        <end position="86"/>
    </location>
</feature>
<dbReference type="PANTHER" id="PTHR23537">
    <property type="match status" value="1"/>
</dbReference>
<feature type="transmembrane region" description="Helical" evidence="2">
    <location>
        <begin position="370"/>
        <end position="389"/>
    </location>
</feature>
<comment type="caution">
    <text evidence="3">The sequence shown here is derived from an EMBL/GenBank/DDBJ whole genome shotgun (WGS) entry which is preliminary data.</text>
</comment>
<dbReference type="Gene3D" id="1.20.1250.20">
    <property type="entry name" value="MFS general substrate transporter like domains"/>
    <property type="match status" value="1"/>
</dbReference>
<keyword evidence="2" id="KW-1133">Transmembrane helix</keyword>
<dbReference type="PANTHER" id="PTHR23537:SF1">
    <property type="entry name" value="SUGAR TRANSPORTER"/>
    <property type="match status" value="1"/>
</dbReference>
<feature type="transmembrane region" description="Helical" evidence="2">
    <location>
        <begin position="149"/>
        <end position="170"/>
    </location>
</feature>
<evidence type="ECO:0000256" key="2">
    <source>
        <dbReference type="SAM" id="Phobius"/>
    </source>
</evidence>
<feature type="transmembrane region" description="Helical" evidence="2">
    <location>
        <begin position="117"/>
        <end position="137"/>
    </location>
</feature>
<evidence type="ECO:0000313" key="3">
    <source>
        <dbReference type="EMBL" id="MDN7796231.1"/>
    </source>
</evidence>
<dbReference type="Proteomes" id="UP001171620">
    <property type="component" value="Unassembled WGS sequence"/>
</dbReference>
<feature type="transmembrane region" description="Helical" evidence="2">
    <location>
        <begin position="395"/>
        <end position="414"/>
    </location>
</feature>
<sequence>MSRSDAHTAARARPSADADRRARTAALACMVGLAVALGVGRFAFTPLLPLMLADGSIGLRAGSWLASANYAGYFVGALSCAALPVAPARMVRFGLAATVLLTAAMGVGHLLPAWLAVRFVAGVVSAWTFVFVSQWGLRRLAELHAPEWSGVIYAGPGVGIVLTGLIGGALAGHRAAPGWLGFAALSALLSAAIWRTFGHAPAPVAAASAAAAAAAASVVPTAHTPAAAVTPAAVPASAVPATTAPATAVPATAVPATTAPATAVPATAVPATAAPATATPATAVPPTAAPTTTAPPDARRRRADAAWLVALYGMPGFGYIITATFLPVIARAALPAGSPWPDLFWPMFGAALIVGAIAAARLPGHWDNRLLLAAGCTTQALGIAAGIVWPNAAGFSIGSVLLGLPFTAITLFAMREARRLHGERAAGLMGYATASYGVGQILGPLVAAPLAARFGSFSPALWVAAGALLAGAAGFAARGARPRA</sequence>
<feature type="transmembrane region" description="Helical" evidence="2">
    <location>
        <begin position="459"/>
        <end position="477"/>
    </location>
</feature>
<dbReference type="SUPFAM" id="SSF103473">
    <property type="entry name" value="MFS general substrate transporter"/>
    <property type="match status" value="1"/>
</dbReference>
<protein>
    <submittedName>
        <fullName evidence="3">YbfB/YjiJ family MFS transporter</fullName>
    </submittedName>
</protein>
<feature type="transmembrane region" description="Helical" evidence="2">
    <location>
        <begin position="21"/>
        <end position="44"/>
    </location>
</feature>
<dbReference type="InterPro" id="IPR010645">
    <property type="entry name" value="MFS_4"/>
</dbReference>
<keyword evidence="2" id="KW-0472">Membrane</keyword>
<feature type="compositionally biased region" description="Low complexity" evidence="1">
    <location>
        <begin position="277"/>
        <end position="296"/>
    </location>
</feature>
<gene>
    <name evidence="3" type="ORF">QZM33_14935</name>
</gene>